<sequence>MFFYSPVAASKTTSKLPVLSKPTKELAGETMERKPRVVLREKKRGSAARLAMKEQWRSSSNLLDSIYHDISKTIPTVEAMSTLDLRRSAAPSISPSHRPIGRRSASLAHLTATPSDSPESIRAFNKRFGSSTPSETSSNKSGVVTEMIEAIDELMPMADRLAMEQYPELHALVEYLKQWQSLFKRPRTRSGTSPSIHRSSVFLTPSTASDELDDNVLVSGDMHSENDSGIDSLRQHYSPYVSDGIRKRYGESGGKKKGDGLGSSKNGGSLWEQY</sequence>
<reference evidence="3" key="1">
    <citation type="submission" date="2016-11" db="UniProtKB">
        <authorList>
            <consortium name="WormBaseParasite"/>
        </authorList>
    </citation>
    <scope>IDENTIFICATION</scope>
</reference>
<proteinExistence type="predicted"/>
<organism evidence="2 3">
    <name type="scientific">Heterorhabditis bacteriophora</name>
    <name type="common">Entomopathogenic nematode worm</name>
    <dbReference type="NCBI Taxonomy" id="37862"/>
    <lineage>
        <taxon>Eukaryota</taxon>
        <taxon>Metazoa</taxon>
        <taxon>Ecdysozoa</taxon>
        <taxon>Nematoda</taxon>
        <taxon>Chromadorea</taxon>
        <taxon>Rhabditida</taxon>
        <taxon>Rhabditina</taxon>
        <taxon>Rhabditomorpha</taxon>
        <taxon>Strongyloidea</taxon>
        <taxon>Heterorhabditidae</taxon>
        <taxon>Heterorhabditis</taxon>
    </lineage>
</organism>
<accession>A0A1I7XJM8</accession>
<protein>
    <submittedName>
        <fullName evidence="3">Uncharacterized protein</fullName>
    </submittedName>
</protein>
<evidence type="ECO:0000313" key="2">
    <source>
        <dbReference type="Proteomes" id="UP000095283"/>
    </source>
</evidence>
<keyword evidence="2" id="KW-1185">Reference proteome</keyword>
<dbReference type="AlphaFoldDB" id="A0A1I7XJM8"/>
<dbReference type="WBParaSite" id="Hba_17521">
    <property type="protein sequence ID" value="Hba_17521"/>
    <property type="gene ID" value="Hba_17521"/>
</dbReference>
<name>A0A1I7XJM8_HETBA</name>
<evidence type="ECO:0000313" key="3">
    <source>
        <dbReference type="WBParaSite" id="Hba_17521"/>
    </source>
</evidence>
<feature type="region of interest" description="Disordered" evidence="1">
    <location>
        <begin position="244"/>
        <end position="274"/>
    </location>
</feature>
<feature type="region of interest" description="Disordered" evidence="1">
    <location>
        <begin position="89"/>
        <end position="141"/>
    </location>
</feature>
<feature type="compositionally biased region" description="Low complexity" evidence="1">
    <location>
        <begin position="262"/>
        <end position="274"/>
    </location>
</feature>
<feature type="compositionally biased region" description="Basic and acidic residues" evidence="1">
    <location>
        <begin position="244"/>
        <end position="259"/>
    </location>
</feature>
<evidence type="ECO:0000256" key="1">
    <source>
        <dbReference type="SAM" id="MobiDB-lite"/>
    </source>
</evidence>
<feature type="compositionally biased region" description="Low complexity" evidence="1">
    <location>
        <begin position="130"/>
        <end position="141"/>
    </location>
</feature>
<dbReference type="Proteomes" id="UP000095283">
    <property type="component" value="Unplaced"/>
</dbReference>